<dbReference type="Pfam" id="PF09431">
    <property type="entry name" value="SPIN90_LRD"/>
    <property type="match status" value="1"/>
</dbReference>
<dbReference type="GO" id="GO:0071933">
    <property type="term" value="F:Arp2/3 complex binding"/>
    <property type="evidence" value="ECO:0007669"/>
    <property type="project" value="TreeGrafter"/>
</dbReference>
<dbReference type="GO" id="GO:0030479">
    <property type="term" value="C:actin cortical patch"/>
    <property type="evidence" value="ECO:0007669"/>
    <property type="project" value="TreeGrafter"/>
</dbReference>
<dbReference type="EMBL" id="KV426232">
    <property type="protein sequence ID" value="KZV84274.1"/>
    <property type="molecule type" value="Genomic_DNA"/>
</dbReference>
<accession>A0A165DDC6</accession>
<dbReference type="Proteomes" id="UP000077266">
    <property type="component" value="Unassembled WGS sequence"/>
</dbReference>
<dbReference type="InterPro" id="IPR018556">
    <property type="entry name" value="SPIN90/Ldb17_LRD"/>
</dbReference>
<feature type="region of interest" description="Disordered" evidence="1">
    <location>
        <begin position="532"/>
        <end position="605"/>
    </location>
</feature>
<proteinExistence type="predicted"/>
<feature type="compositionally biased region" description="Polar residues" evidence="1">
    <location>
        <begin position="534"/>
        <end position="543"/>
    </location>
</feature>
<organism evidence="3 4">
    <name type="scientific">Exidia glandulosa HHB12029</name>
    <dbReference type="NCBI Taxonomy" id="1314781"/>
    <lineage>
        <taxon>Eukaryota</taxon>
        <taxon>Fungi</taxon>
        <taxon>Dikarya</taxon>
        <taxon>Basidiomycota</taxon>
        <taxon>Agaricomycotina</taxon>
        <taxon>Agaricomycetes</taxon>
        <taxon>Auriculariales</taxon>
        <taxon>Exidiaceae</taxon>
        <taxon>Exidia</taxon>
    </lineage>
</organism>
<dbReference type="AlphaFoldDB" id="A0A165DDC6"/>
<dbReference type="OrthoDB" id="445362at2759"/>
<dbReference type="InterPro" id="IPR030125">
    <property type="entry name" value="SPIN90/Ldb17"/>
</dbReference>
<sequence>MDIGVDIGLVYHIDDAHQFWAELEDTLRLPDRCSLSQLDGRLRLYISLCSTYHENYLPTQLQLEHACCMLLDSELFAFHSERMSHLLLEDAVANTNPHAQLVLHKTLLLFGRGHQSFLRSQKKWAPLIPILMDHVLVTIDFTTIEGTGMPIEARLMTLAVGILYEVCRVQKFDIAGLRIFSDSFLDTLFDLVEETREVADETLNYSLIKLILALNEQFMVAALPADKAAEKSAGSSKTRNRVLQALVARSGASKTFAENIIFMLNRADSTNEEDLCMQLLALKILYLLFTTSGTAEFFYTNDLCVLVDVFLRELSNLPDESESLRHTYLRVFHPLLTNTQLKDVPYKRAQIVHTLRCLVDHSNIRDISPTTRRLVQRCLGAEWANVVQQDRRGSGDSLGSPTSPSSMSSFASSIPVPHVQATKSMLAPPGGGLKRDKSLRSSASASDLKSAAVPAKHALSVPASPHLRVASPPHNGSMVSLVAATTTTKPPPPGHGHPKLGLGLGVRHPQRGVSLGEVADSLHEFKMSDAISLDSDSSGSPTPGESRLAPPAVRQRTTSSPYRPAPPPPVGHRRKAPAPPVPGTGNGHTITTIARTRPRAPTVSS</sequence>
<dbReference type="GO" id="GO:0051666">
    <property type="term" value="P:actin cortical patch localization"/>
    <property type="evidence" value="ECO:0007669"/>
    <property type="project" value="TreeGrafter"/>
</dbReference>
<evidence type="ECO:0000313" key="3">
    <source>
        <dbReference type="EMBL" id="KZV84274.1"/>
    </source>
</evidence>
<dbReference type="GO" id="GO:0006897">
    <property type="term" value="P:endocytosis"/>
    <property type="evidence" value="ECO:0007669"/>
    <property type="project" value="TreeGrafter"/>
</dbReference>
<feature type="compositionally biased region" description="Low complexity" evidence="1">
    <location>
        <begin position="589"/>
        <end position="605"/>
    </location>
</feature>
<protein>
    <recommendedName>
        <fullName evidence="2">SPIN90/Ldb17 leucine-rich domain-containing protein</fullName>
    </recommendedName>
</protein>
<dbReference type="STRING" id="1314781.A0A165DDC6"/>
<keyword evidence="4" id="KW-1185">Reference proteome</keyword>
<dbReference type="FunCoup" id="A0A165DDC6">
    <property type="interactions" value="12"/>
</dbReference>
<feature type="compositionally biased region" description="Low complexity" evidence="1">
    <location>
        <begin position="440"/>
        <end position="452"/>
    </location>
</feature>
<dbReference type="PANTHER" id="PTHR13357:SF1">
    <property type="entry name" value="NCK-INTERACTING PROTEIN WITH SH3 DOMAIN"/>
    <property type="match status" value="1"/>
</dbReference>
<feature type="compositionally biased region" description="Low complexity" evidence="1">
    <location>
        <begin position="395"/>
        <end position="417"/>
    </location>
</feature>
<feature type="domain" description="SPIN90/Ldb17 leucine-rich" evidence="2">
    <location>
        <begin position="200"/>
        <end position="351"/>
    </location>
</feature>
<reference evidence="3 4" key="1">
    <citation type="journal article" date="2016" name="Mol. Biol. Evol.">
        <title>Comparative Genomics of Early-Diverging Mushroom-Forming Fungi Provides Insights into the Origins of Lignocellulose Decay Capabilities.</title>
        <authorList>
            <person name="Nagy L.G."/>
            <person name="Riley R."/>
            <person name="Tritt A."/>
            <person name="Adam C."/>
            <person name="Daum C."/>
            <person name="Floudas D."/>
            <person name="Sun H."/>
            <person name="Yadav J.S."/>
            <person name="Pangilinan J."/>
            <person name="Larsson K.H."/>
            <person name="Matsuura K."/>
            <person name="Barry K."/>
            <person name="Labutti K."/>
            <person name="Kuo R."/>
            <person name="Ohm R.A."/>
            <person name="Bhattacharya S.S."/>
            <person name="Shirouzu T."/>
            <person name="Yoshinaga Y."/>
            <person name="Martin F.M."/>
            <person name="Grigoriev I.V."/>
            <person name="Hibbett D.S."/>
        </authorList>
    </citation>
    <scope>NUCLEOTIDE SEQUENCE [LARGE SCALE GENOMIC DNA]</scope>
    <source>
        <strain evidence="3 4">HHB12029</strain>
    </source>
</reference>
<dbReference type="GO" id="GO:0000147">
    <property type="term" value="P:actin cortical patch assembly"/>
    <property type="evidence" value="ECO:0007669"/>
    <property type="project" value="TreeGrafter"/>
</dbReference>
<evidence type="ECO:0000259" key="2">
    <source>
        <dbReference type="Pfam" id="PF09431"/>
    </source>
</evidence>
<evidence type="ECO:0000313" key="4">
    <source>
        <dbReference type="Proteomes" id="UP000077266"/>
    </source>
</evidence>
<name>A0A165DDC6_EXIGL</name>
<dbReference type="InParanoid" id="A0A165DDC6"/>
<gene>
    <name evidence="3" type="ORF">EXIGLDRAFT_700622</name>
</gene>
<dbReference type="PANTHER" id="PTHR13357">
    <property type="entry name" value="SH3 ADAPTER PROTEIN SPIN90 NCK INTERACTING PROTEIN WITH SH3 DOMAIN"/>
    <property type="match status" value="1"/>
</dbReference>
<feature type="region of interest" description="Disordered" evidence="1">
    <location>
        <begin position="390"/>
        <end position="453"/>
    </location>
</feature>
<evidence type="ECO:0000256" key="1">
    <source>
        <dbReference type="SAM" id="MobiDB-lite"/>
    </source>
</evidence>